<dbReference type="HOGENOM" id="CLU_012893_5_0_9"/>
<feature type="transmembrane region" description="Helical" evidence="13">
    <location>
        <begin position="96"/>
        <end position="115"/>
    </location>
</feature>
<dbReference type="GO" id="GO:0005886">
    <property type="term" value="C:plasma membrane"/>
    <property type="evidence" value="ECO:0007669"/>
    <property type="project" value="UniProtKB-SubCell"/>
</dbReference>
<keyword evidence="5" id="KW-0813">Transport</keyword>
<sequence length="452" mass="49440">MMKKDMTTGSPLKLIIAFGIPLVIGNIFQQFYSMVDTIIVGKYVGKTALAAVGSTGSLNFMIIGFGIGICSGFGIPIAQSFGGKKIQDMKKYIVNSFYLCMLITAIMTIATVIALPSVLELMQTPSDIYQQAYDYIVVIFIGLFATMLYNILSSILRAIGDSRTPLYFLILSSIINIVLDLIFITQFDMGAVGAAYATVIAQFLSGAACYIYMKKKTDVLTFEHDDKKFSKKHSIRLLQMGLPMAMQFSITAIGSVVIQSAVNTLGSDVVAAVTAAIKISVMLTQPLETLGLTMATYGGQNLGANKIGRIFAGLRVSCIIGAAYCAIVFIFVYFTSDYLSLLFIDAKEVVIMAEIKQYLLINSMGYYILCILFILRNLLQGLGYSFLAMFGGVAEMIARCIVAFFFVSSFGFNAICFANPLAWLFANIVFIGGWIYKRKELKVTQSSEEVTV</sequence>
<dbReference type="PIRSF" id="PIRSF006603">
    <property type="entry name" value="DinF"/>
    <property type="match status" value="1"/>
</dbReference>
<reference evidence="14" key="2">
    <citation type="submission" date="2014-06" db="EMBL/GenBank/DDBJ databases">
        <title>Draft genome sequence of Clostridium ramosum(DSM 1402).</title>
        <authorList>
            <person name="Sudarsanam P."/>
            <person name="Ley R."/>
            <person name="Guruge J."/>
            <person name="Turnbaugh P.J."/>
            <person name="Mahowald M."/>
            <person name="Liep D."/>
            <person name="Gordon J."/>
        </authorList>
    </citation>
    <scope>NUCLEOTIDE SEQUENCE</scope>
    <source>
        <strain evidence="14">DSM 1402</strain>
    </source>
</reference>
<keyword evidence="11 13" id="KW-0472">Membrane</keyword>
<feature type="transmembrane region" description="Helical" evidence="13">
    <location>
        <begin position="12"/>
        <end position="32"/>
    </location>
</feature>
<dbReference type="GO" id="GO:0015297">
    <property type="term" value="F:antiporter activity"/>
    <property type="evidence" value="ECO:0007669"/>
    <property type="project" value="UniProtKB-KW"/>
</dbReference>
<dbReference type="GO" id="GO:0006811">
    <property type="term" value="P:monoatomic ion transport"/>
    <property type="evidence" value="ECO:0007669"/>
    <property type="project" value="UniProtKB-KW"/>
</dbReference>
<evidence type="ECO:0000313" key="14">
    <source>
        <dbReference type="EMBL" id="EDS18442.1"/>
    </source>
</evidence>
<organism evidence="14 15">
    <name type="scientific">Thomasclavelia ramosa DSM 1402</name>
    <dbReference type="NCBI Taxonomy" id="445974"/>
    <lineage>
        <taxon>Bacteria</taxon>
        <taxon>Bacillati</taxon>
        <taxon>Bacillota</taxon>
        <taxon>Erysipelotrichia</taxon>
        <taxon>Erysipelotrichales</taxon>
        <taxon>Coprobacillaceae</taxon>
        <taxon>Thomasclavelia</taxon>
    </lineage>
</organism>
<dbReference type="NCBIfam" id="TIGR00797">
    <property type="entry name" value="matE"/>
    <property type="match status" value="1"/>
</dbReference>
<evidence type="ECO:0000256" key="4">
    <source>
        <dbReference type="ARBA" id="ARBA00020268"/>
    </source>
</evidence>
<dbReference type="AlphaFoldDB" id="B0N5S4"/>
<comment type="function">
    <text evidence="1">Multidrug efflux pump.</text>
</comment>
<accession>B0N5S4</accession>
<evidence type="ECO:0000256" key="7">
    <source>
        <dbReference type="ARBA" id="ARBA00022475"/>
    </source>
</evidence>
<comment type="subcellular location">
    <subcellularLocation>
        <location evidence="2">Cell membrane</location>
        <topology evidence="2">Multi-pass membrane protein</topology>
    </subcellularLocation>
</comment>
<keyword evidence="15" id="KW-1185">Reference proteome</keyword>
<gene>
    <name evidence="14" type="ORF">CLORAM_01988</name>
</gene>
<evidence type="ECO:0000313" key="15">
    <source>
        <dbReference type="Proteomes" id="UP000005798"/>
    </source>
</evidence>
<feature type="transmembrane region" description="Helical" evidence="13">
    <location>
        <begin position="270"/>
        <end position="291"/>
    </location>
</feature>
<dbReference type="Proteomes" id="UP000005798">
    <property type="component" value="Unassembled WGS sequence"/>
</dbReference>
<feature type="transmembrane region" description="Helical" evidence="13">
    <location>
        <begin position="412"/>
        <end position="436"/>
    </location>
</feature>
<feature type="transmembrane region" description="Helical" evidence="13">
    <location>
        <begin position="52"/>
        <end position="75"/>
    </location>
</feature>
<evidence type="ECO:0000256" key="11">
    <source>
        <dbReference type="ARBA" id="ARBA00023136"/>
    </source>
</evidence>
<evidence type="ECO:0000256" key="9">
    <source>
        <dbReference type="ARBA" id="ARBA00022989"/>
    </source>
</evidence>
<feature type="transmembrane region" description="Helical" evidence="13">
    <location>
        <begin position="234"/>
        <end position="258"/>
    </location>
</feature>
<evidence type="ECO:0000256" key="3">
    <source>
        <dbReference type="ARBA" id="ARBA00010199"/>
    </source>
</evidence>
<evidence type="ECO:0000256" key="10">
    <source>
        <dbReference type="ARBA" id="ARBA00023065"/>
    </source>
</evidence>
<feature type="transmembrane region" description="Helical" evidence="13">
    <location>
        <begin position="193"/>
        <end position="213"/>
    </location>
</feature>
<feature type="transmembrane region" description="Helical" evidence="13">
    <location>
        <begin position="382"/>
        <end position="406"/>
    </location>
</feature>
<feature type="transmembrane region" description="Helical" evidence="13">
    <location>
        <begin position="355"/>
        <end position="375"/>
    </location>
</feature>
<evidence type="ECO:0000256" key="1">
    <source>
        <dbReference type="ARBA" id="ARBA00003408"/>
    </source>
</evidence>
<dbReference type="EMBL" id="ABFX02000006">
    <property type="protein sequence ID" value="EDS18442.1"/>
    <property type="molecule type" value="Genomic_DNA"/>
</dbReference>
<dbReference type="Pfam" id="PF01554">
    <property type="entry name" value="MatE"/>
    <property type="match status" value="2"/>
</dbReference>
<proteinExistence type="inferred from homology"/>
<evidence type="ECO:0000256" key="8">
    <source>
        <dbReference type="ARBA" id="ARBA00022692"/>
    </source>
</evidence>
<feature type="transmembrane region" description="Helical" evidence="13">
    <location>
        <begin position="135"/>
        <end position="159"/>
    </location>
</feature>
<dbReference type="InterPro" id="IPR050222">
    <property type="entry name" value="MATE_MdtK"/>
</dbReference>
<dbReference type="eggNOG" id="COG0534">
    <property type="taxonomic scope" value="Bacteria"/>
</dbReference>
<keyword evidence="9 13" id="KW-1133">Transmembrane helix</keyword>
<evidence type="ECO:0000256" key="2">
    <source>
        <dbReference type="ARBA" id="ARBA00004651"/>
    </source>
</evidence>
<keyword evidence="6" id="KW-0050">Antiport</keyword>
<dbReference type="GO" id="GO:0042910">
    <property type="term" value="F:xenobiotic transmembrane transporter activity"/>
    <property type="evidence" value="ECO:0007669"/>
    <property type="project" value="InterPro"/>
</dbReference>
<evidence type="ECO:0000256" key="13">
    <source>
        <dbReference type="SAM" id="Phobius"/>
    </source>
</evidence>
<dbReference type="PANTHER" id="PTHR43298:SF2">
    <property type="entry name" value="FMN_FAD EXPORTER YEEO-RELATED"/>
    <property type="match status" value="1"/>
</dbReference>
<dbReference type="InterPro" id="IPR002528">
    <property type="entry name" value="MATE_fam"/>
</dbReference>
<reference evidence="14" key="1">
    <citation type="submission" date="2007-11" db="EMBL/GenBank/DDBJ databases">
        <authorList>
            <person name="Fulton L."/>
            <person name="Clifton S."/>
            <person name="Fulton B."/>
            <person name="Xu J."/>
            <person name="Minx P."/>
            <person name="Pepin K.H."/>
            <person name="Johnson M."/>
            <person name="Thiruvilangam P."/>
            <person name="Bhonagiri V."/>
            <person name="Nash W.E."/>
            <person name="Mardis E.R."/>
            <person name="Wilson R.K."/>
        </authorList>
    </citation>
    <scope>NUCLEOTIDE SEQUENCE [LARGE SCALE GENOMIC DNA]</scope>
    <source>
        <strain evidence="14">DSM 1402</strain>
    </source>
</reference>
<feature type="transmembrane region" description="Helical" evidence="13">
    <location>
        <begin position="312"/>
        <end position="335"/>
    </location>
</feature>
<evidence type="ECO:0000256" key="6">
    <source>
        <dbReference type="ARBA" id="ARBA00022449"/>
    </source>
</evidence>
<dbReference type="CDD" id="cd13138">
    <property type="entry name" value="MATE_yoeA_like"/>
    <property type="match status" value="1"/>
</dbReference>
<comment type="caution">
    <text evidence="14">The sequence shown here is derived from an EMBL/GenBank/DDBJ whole genome shotgun (WGS) entry which is preliminary data.</text>
</comment>
<evidence type="ECO:0000256" key="12">
    <source>
        <dbReference type="ARBA" id="ARBA00031636"/>
    </source>
</evidence>
<keyword evidence="8 13" id="KW-0812">Transmembrane</keyword>
<name>B0N5S4_9FIRM</name>
<feature type="transmembrane region" description="Helical" evidence="13">
    <location>
        <begin position="166"/>
        <end position="187"/>
    </location>
</feature>
<keyword evidence="7" id="KW-1003">Cell membrane</keyword>
<keyword evidence="10" id="KW-0406">Ion transport</keyword>
<dbReference type="InterPro" id="IPR048279">
    <property type="entry name" value="MdtK-like"/>
</dbReference>
<comment type="similarity">
    <text evidence="3">Belongs to the multi antimicrobial extrusion (MATE) (TC 2.A.66.1) family.</text>
</comment>
<evidence type="ECO:0000256" key="5">
    <source>
        <dbReference type="ARBA" id="ARBA00022448"/>
    </source>
</evidence>
<protein>
    <recommendedName>
        <fullName evidence="4">Probable multidrug resistance protein NorM</fullName>
    </recommendedName>
    <alternativeName>
        <fullName evidence="12">Multidrug-efflux transporter</fullName>
    </alternativeName>
</protein>
<dbReference type="PANTHER" id="PTHR43298">
    <property type="entry name" value="MULTIDRUG RESISTANCE PROTEIN NORM-RELATED"/>
    <property type="match status" value="1"/>
</dbReference>